<feature type="region of interest" description="Disordered" evidence="1">
    <location>
        <begin position="108"/>
        <end position="133"/>
    </location>
</feature>
<accession>A0ABD3NBL5</accession>
<comment type="caution">
    <text evidence="2">The sequence shown here is derived from an EMBL/GenBank/DDBJ whole genome shotgun (WGS) entry which is preliminary data.</text>
</comment>
<feature type="compositionally biased region" description="Basic and acidic residues" evidence="1">
    <location>
        <begin position="262"/>
        <end position="275"/>
    </location>
</feature>
<dbReference type="Proteomes" id="UP001530315">
    <property type="component" value="Unassembled WGS sequence"/>
</dbReference>
<feature type="region of interest" description="Disordered" evidence="1">
    <location>
        <begin position="45"/>
        <end position="69"/>
    </location>
</feature>
<protein>
    <submittedName>
        <fullName evidence="2">Uncharacterized protein</fullName>
    </submittedName>
</protein>
<keyword evidence="3" id="KW-1185">Reference proteome</keyword>
<gene>
    <name evidence="2" type="ORF">ACHAW5_003659</name>
</gene>
<feature type="region of interest" description="Disordered" evidence="1">
    <location>
        <begin position="261"/>
        <end position="280"/>
    </location>
</feature>
<evidence type="ECO:0000313" key="3">
    <source>
        <dbReference type="Proteomes" id="UP001530315"/>
    </source>
</evidence>
<dbReference type="EMBL" id="JALLAZ020001530">
    <property type="protein sequence ID" value="KAL3773454.1"/>
    <property type="molecule type" value="Genomic_DNA"/>
</dbReference>
<dbReference type="AlphaFoldDB" id="A0ABD3NBL5"/>
<organism evidence="2 3">
    <name type="scientific">Stephanodiscus triporus</name>
    <dbReference type="NCBI Taxonomy" id="2934178"/>
    <lineage>
        <taxon>Eukaryota</taxon>
        <taxon>Sar</taxon>
        <taxon>Stramenopiles</taxon>
        <taxon>Ochrophyta</taxon>
        <taxon>Bacillariophyta</taxon>
        <taxon>Coscinodiscophyceae</taxon>
        <taxon>Thalassiosirophycidae</taxon>
        <taxon>Stephanodiscales</taxon>
        <taxon>Stephanodiscaceae</taxon>
        <taxon>Stephanodiscus</taxon>
    </lineage>
</organism>
<proteinExistence type="predicted"/>
<name>A0ABD3NBL5_9STRA</name>
<evidence type="ECO:0000256" key="1">
    <source>
        <dbReference type="SAM" id="MobiDB-lite"/>
    </source>
</evidence>
<sequence>MLDMGGIAQAGVDTRINLGKNNKVRAVALDFHLITRSIEERRRMAEQEGVNGVGNKQPKSTFVSPPSEIQPDTSLVEQLANILKVNLGGQSSTSTRSEEDDLSTILGRLNPAEKSSVNEKKSSPKVASTPPHVDHMDIRTKYAAKLRNKIDGGVAGLELVKSDMEGAMKRGDALIHLAARELISSEGMGGESKSSSTRWLATTGVGKLLSFLSSRSMQIALLPLPSTPSHPQSDEDVQRTRQEMETLTRQLPNVQFDLLVPDGRRRGEEKTERSNDNTPEDVLTNVLSKINDVPPRQFVVVSDRDDYLKAARENGMYTCRIRSKSKRRGDFTTNYDVEDVSSVLDVINEINGVSFNSALKG</sequence>
<evidence type="ECO:0000313" key="2">
    <source>
        <dbReference type="EMBL" id="KAL3773454.1"/>
    </source>
</evidence>
<reference evidence="2 3" key="1">
    <citation type="submission" date="2024-10" db="EMBL/GenBank/DDBJ databases">
        <title>Updated reference genomes for cyclostephanoid diatoms.</title>
        <authorList>
            <person name="Roberts W.R."/>
            <person name="Alverson A.J."/>
        </authorList>
    </citation>
    <scope>NUCLEOTIDE SEQUENCE [LARGE SCALE GENOMIC DNA]</scope>
    <source>
        <strain evidence="2 3">AJA276-08</strain>
    </source>
</reference>